<proteinExistence type="predicted"/>
<name>A0A828XYG4_9LEPT</name>
<dbReference type="EMBL" id="AKWH02000062">
    <property type="protein sequence ID" value="EKO50433.1"/>
    <property type="molecule type" value="Genomic_DNA"/>
</dbReference>
<keyword evidence="2" id="KW-1185">Reference proteome</keyword>
<accession>A0A828XYG4</accession>
<dbReference type="Proteomes" id="UP000006339">
    <property type="component" value="Unassembled WGS sequence"/>
</dbReference>
<organism evidence="1 2">
    <name type="scientific">Leptospira kirschneri str. 200802841</name>
    <dbReference type="NCBI Taxonomy" id="1193047"/>
    <lineage>
        <taxon>Bacteria</taxon>
        <taxon>Pseudomonadati</taxon>
        <taxon>Spirochaetota</taxon>
        <taxon>Spirochaetia</taxon>
        <taxon>Leptospirales</taxon>
        <taxon>Leptospiraceae</taxon>
        <taxon>Leptospira</taxon>
    </lineage>
</organism>
<protein>
    <submittedName>
        <fullName evidence="1">Uncharacterized protein</fullName>
    </submittedName>
</protein>
<evidence type="ECO:0000313" key="1">
    <source>
        <dbReference type="EMBL" id="EKO50433.1"/>
    </source>
</evidence>
<gene>
    <name evidence="1" type="ORF">LEP1GSC131_1067</name>
</gene>
<comment type="caution">
    <text evidence="1">The sequence shown here is derived from an EMBL/GenBank/DDBJ whole genome shotgun (WGS) entry which is preliminary data.</text>
</comment>
<evidence type="ECO:0000313" key="2">
    <source>
        <dbReference type="Proteomes" id="UP000006339"/>
    </source>
</evidence>
<reference evidence="1" key="1">
    <citation type="submission" date="2012-10" db="EMBL/GenBank/DDBJ databases">
        <authorList>
            <person name="Harkins D.M."/>
            <person name="Durkin A.S."/>
            <person name="Brinkac L.M."/>
            <person name="Selengut J.D."/>
            <person name="Sanka R."/>
            <person name="DePew J."/>
            <person name="Purushe J."/>
            <person name="Picardeau M."/>
            <person name="Werts C."/>
            <person name="Goarant C."/>
            <person name="Vinetz J.M."/>
            <person name="Sutton G.G."/>
            <person name="Nelson W.C."/>
            <person name="Fouts D.E."/>
        </authorList>
    </citation>
    <scope>NUCLEOTIDE SEQUENCE [LARGE SCALE GENOMIC DNA]</scope>
    <source>
        <strain evidence="1">200802841</strain>
    </source>
</reference>
<sequence length="37" mass="4448">MQYFVFSYNLERDLLSSGSRCIEFFIRPDFLSLNSHD</sequence>
<dbReference type="AlphaFoldDB" id="A0A828XYG4"/>